<proteinExistence type="predicted"/>
<protein>
    <submittedName>
        <fullName evidence="1">Uncharacterized protein</fullName>
    </submittedName>
</protein>
<dbReference type="EMBL" id="KQ417791">
    <property type="protein sequence ID" value="KOF90288.1"/>
    <property type="molecule type" value="Genomic_DNA"/>
</dbReference>
<sequence length="97" mass="11764">MKDKPLENMHTHTHAQMHIYVQKFNHLPSEDVRVYLLISSFNHCMNMHPRRYDYYTNCYFNSLITLKLVGHFRELLHILIRHVSQLNYDNNAHNLIN</sequence>
<gene>
    <name evidence="1" type="ORF">OCBIM_22011370mg</name>
</gene>
<accession>A0A0L8HM20</accession>
<reference evidence="1" key="1">
    <citation type="submission" date="2015-07" db="EMBL/GenBank/DDBJ databases">
        <title>MeaNS - Measles Nucleotide Surveillance Program.</title>
        <authorList>
            <person name="Tran T."/>
            <person name="Druce J."/>
        </authorList>
    </citation>
    <scope>NUCLEOTIDE SEQUENCE</scope>
    <source>
        <strain evidence="1">UCB-OBI-ISO-001</strain>
        <tissue evidence="1">Gonad</tissue>
    </source>
</reference>
<organism evidence="1">
    <name type="scientific">Octopus bimaculoides</name>
    <name type="common">California two-spotted octopus</name>
    <dbReference type="NCBI Taxonomy" id="37653"/>
    <lineage>
        <taxon>Eukaryota</taxon>
        <taxon>Metazoa</taxon>
        <taxon>Spiralia</taxon>
        <taxon>Lophotrochozoa</taxon>
        <taxon>Mollusca</taxon>
        <taxon>Cephalopoda</taxon>
        <taxon>Coleoidea</taxon>
        <taxon>Octopodiformes</taxon>
        <taxon>Octopoda</taxon>
        <taxon>Incirrata</taxon>
        <taxon>Octopodidae</taxon>
        <taxon>Octopus</taxon>
    </lineage>
</organism>
<evidence type="ECO:0000313" key="1">
    <source>
        <dbReference type="EMBL" id="KOF90288.1"/>
    </source>
</evidence>
<dbReference type="AlphaFoldDB" id="A0A0L8HM20"/>
<name>A0A0L8HM20_OCTBM</name>